<feature type="region of interest" description="Disordered" evidence="1">
    <location>
        <begin position="41"/>
        <end position="60"/>
    </location>
</feature>
<dbReference type="GO" id="GO:0010521">
    <property type="term" value="F:telomerase inhibitor activity"/>
    <property type="evidence" value="ECO:0007669"/>
    <property type="project" value="TreeGrafter"/>
</dbReference>
<evidence type="ECO:0000256" key="1">
    <source>
        <dbReference type="SAM" id="MobiDB-lite"/>
    </source>
</evidence>
<sequence length="419" mass="46409">MLAESQSRRKQKLSTNPNGHMFSDDPGNIGKKLLTQMGWEKGKGLGLNEQGEKDPIKVHMNRESRGLGFKRADGNKWIEHQDDFNSLLAELNEASASDQVSAAPVSEQEVAKSSVQSLEAKSKSSRSRVHYMKFTKGKDLSRHSDKDLACILGPGLLSSNSPSSENVSAVNSDDSQASRPDPFLSDTLHVTSTLSLHEYFAAKMASKKSNGSTSSLGGLVTATPSPDSTAEDDNETVTAVRPSFFIGDAEEDSETVDREKSTHKSKKKKNKEKDVEIALEDEAAEISTKKKHKEKKKKKDKQYTEGEEETQRSGGKTKPKPADDTMKFVSESSDEGEVNTTTKESCKKKSKKRKYCEENLLPADATADGEANAKKQMRKSRSDSFLLELEQSNELVEDCDDNEYKKKKKKSKKRKSKEL</sequence>
<dbReference type="PANTHER" id="PTHR23149">
    <property type="entry name" value="G PATCH DOMAIN CONTAINING PROTEIN"/>
    <property type="match status" value="1"/>
</dbReference>
<dbReference type="Proteomes" id="UP000593567">
    <property type="component" value="Unassembled WGS sequence"/>
</dbReference>
<dbReference type="Pfam" id="PF01585">
    <property type="entry name" value="G-patch"/>
    <property type="match status" value="1"/>
</dbReference>
<organism evidence="3 4">
    <name type="scientific">Bugula neritina</name>
    <name type="common">Brown bryozoan</name>
    <name type="synonym">Sertularia neritina</name>
    <dbReference type="NCBI Taxonomy" id="10212"/>
    <lineage>
        <taxon>Eukaryota</taxon>
        <taxon>Metazoa</taxon>
        <taxon>Spiralia</taxon>
        <taxon>Lophotrochozoa</taxon>
        <taxon>Bryozoa</taxon>
        <taxon>Gymnolaemata</taxon>
        <taxon>Cheilostomatida</taxon>
        <taxon>Flustrina</taxon>
        <taxon>Buguloidea</taxon>
        <taxon>Bugulidae</taxon>
        <taxon>Bugula</taxon>
    </lineage>
</organism>
<evidence type="ECO:0000259" key="2">
    <source>
        <dbReference type="PROSITE" id="PS50174"/>
    </source>
</evidence>
<proteinExistence type="predicted"/>
<dbReference type="EMBL" id="VXIV02002585">
    <property type="protein sequence ID" value="KAF6024406.1"/>
    <property type="molecule type" value="Genomic_DNA"/>
</dbReference>
<name>A0A7J7JFK4_BUGNE</name>
<dbReference type="GO" id="GO:0003676">
    <property type="term" value="F:nucleic acid binding"/>
    <property type="evidence" value="ECO:0007669"/>
    <property type="project" value="InterPro"/>
</dbReference>
<gene>
    <name evidence="3" type="ORF">EB796_017318</name>
</gene>
<comment type="caution">
    <text evidence="3">The sequence shown here is derived from an EMBL/GenBank/DDBJ whole genome shotgun (WGS) entry which is preliminary data.</text>
</comment>
<dbReference type="SMART" id="SM00443">
    <property type="entry name" value="G_patch"/>
    <property type="match status" value="1"/>
</dbReference>
<dbReference type="AlphaFoldDB" id="A0A7J7JFK4"/>
<feature type="region of interest" description="Disordered" evidence="1">
    <location>
        <begin position="158"/>
        <end position="185"/>
    </location>
</feature>
<feature type="compositionally biased region" description="Basic and acidic residues" evidence="1">
    <location>
        <begin position="50"/>
        <end position="60"/>
    </location>
</feature>
<feature type="region of interest" description="Disordered" evidence="1">
    <location>
        <begin position="400"/>
        <end position="419"/>
    </location>
</feature>
<feature type="compositionally biased region" description="Polar residues" evidence="1">
    <location>
        <begin position="207"/>
        <end position="228"/>
    </location>
</feature>
<dbReference type="InterPro" id="IPR000467">
    <property type="entry name" value="G_patch_dom"/>
</dbReference>
<dbReference type="OrthoDB" id="29523at2759"/>
<accession>A0A7J7JFK4</accession>
<dbReference type="InterPro" id="IPR050656">
    <property type="entry name" value="PINX1"/>
</dbReference>
<feature type="region of interest" description="Disordered" evidence="1">
    <location>
        <begin position="205"/>
        <end position="385"/>
    </location>
</feature>
<feature type="region of interest" description="Disordered" evidence="1">
    <location>
        <begin position="1"/>
        <end position="31"/>
    </location>
</feature>
<feature type="compositionally biased region" description="Basic residues" evidence="1">
    <location>
        <begin position="289"/>
        <end position="300"/>
    </location>
</feature>
<dbReference type="PANTHER" id="PTHR23149:SF27">
    <property type="entry name" value="PIN2_TERF1-INTERACTING TELOMERASE INHIBITOR 1"/>
    <property type="match status" value="1"/>
</dbReference>
<dbReference type="GO" id="GO:0005730">
    <property type="term" value="C:nucleolus"/>
    <property type="evidence" value="ECO:0007669"/>
    <property type="project" value="TreeGrafter"/>
</dbReference>
<keyword evidence="4" id="KW-1185">Reference proteome</keyword>
<protein>
    <submittedName>
        <fullName evidence="3">PINX1</fullName>
    </submittedName>
</protein>
<reference evidence="3" key="1">
    <citation type="submission" date="2020-06" db="EMBL/GenBank/DDBJ databases">
        <title>Draft genome of Bugula neritina, a colonial animal packing powerful symbionts and potential medicines.</title>
        <authorList>
            <person name="Rayko M."/>
        </authorList>
    </citation>
    <scope>NUCLEOTIDE SEQUENCE [LARGE SCALE GENOMIC DNA]</scope>
    <source>
        <strain evidence="3">Kwan_BN1</strain>
    </source>
</reference>
<feature type="compositionally biased region" description="Basic residues" evidence="1">
    <location>
        <begin position="405"/>
        <end position="419"/>
    </location>
</feature>
<evidence type="ECO:0000313" key="4">
    <source>
        <dbReference type="Proteomes" id="UP000593567"/>
    </source>
</evidence>
<feature type="compositionally biased region" description="Low complexity" evidence="1">
    <location>
        <begin position="158"/>
        <end position="172"/>
    </location>
</feature>
<dbReference type="PROSITE" id="PS50174">
    <property type="entry name" value="G_PATCH"/>
    <property type="match status" value="1"/>
</dbReference>
<evidence type="ECO:0000313" key="3">
    <source>
        <dbReference type="EMBL" id="KAF6024406.1"/>
    </source>
</evidence>
<feature type="domain" description="G-patch" evidence="2">
    <location>
        <begin position="26"/>
        <end position="72"/>
    </location>
</feature>